<protein>
    <submittedName>
        <fullName evidence="6">Integrase arm-type DNA-binding domain-containing protein</fullName>
    </submittedName>
</protein>
<dbReference type="InterPro" id="IPR013762">
    <property type="entry name" value="Integrase-like_cat_sf"/>
</dbReference>
<dbReference type="Gene3D" id="1.10.150.130">
    <property type="match status" value="1"/>
</dbReference>
<dbReference type="Gene3D" id="1.10.443.10">
    <property type="entry name" value="Intergrase catalytic core"/>
    <property type="match status" value="1"/>
</dbReference>
<dbReference type="CDD" id="cd00801">
    <property type="entry name" value="INT_P4_C"/>
    <property type="match status" value="1"/>
</dbReference>
<evidence type="ECO:0000313" key="7">
    <source>
        <dbReference type="Proteomes" id="UP000663479"/>
    </source>
</evidence>
<dbReference type="PANTHER" id="PTHR30629">
    <property type="entry name" value="PROPHAGE INTEGRASE"/>
    <property type="match status" value="1"/>
</dbReference>
<reference evidence="6" key="1">
    <citation type="submission" date="2020-12" db="EMBL/GenBank/DDBJ databases">
        <title>Genome reconstruction of Halomonas venusta strain DSM 4743.</title>
        <authorList>
            <person name="Aguirre-Garrido J.F."/>
            <person name="Hernandez-Soto L.M."/>
            <person name="Martinez-Abarca F."/>
        </authorList>
    </citation>
    <scope>NUCLEOTIDE SEQUENCE</scope>
    <source>
        <strain evidence="6">4743</strain>
    </source>
</reference>
<keyword evidence="4" id="KW-0233">DNA recombination</keyword>
<dbReference type="GO" id="GO:0003677">
    <property type="term" value="F:DNA binding"/>
    <property type="evidence" value="ECO:0007669"/>
    <property type="project" value="UniProtKB-KW"/>
</dbReference>
<dbReference type="InterPro" id="IPR053876">
    <property type="entry name" value="Phage_int_M"/>
</dbReference>
<dbReference type="InterPro" id="IPR002104">
    <property type="entry name" value="Integrase_catalytic"/>
</dbReference>
<dbReference type="Pfam" id="PF00589">
    <property type="entry name" value="Phage_integrase"/>
    <property type="match status" value="1"/>
</dbReference>
<proteinExistence type="inferred from homology"/>
<dbReference type="InterPro" id="IPR050808">
    <property type="entry name" value="Phage_Integrase"/>
</dbReference>
<dbReference type="GO" id="GO:0006310">
    <property type="term" value="P:DNA recombination"/>
    <property type="evidence" value="ECO:0007669"/>
    <property type="project" value="UniProtKB-KW"/>
</dbReference>
<feature type="domain" description="Tyr recombinase" evidence="5">
    <location>
        <begin position="216"/>
        <end position="394"/>
    </location>
</feature>
<organism evidence="6 7">
    <name type="scientific">Vreelandella venusta</name>
    <dbReference type="NCBI Taxonomy" id="44935"/>
    <lineage>
        <taxon>Bacteria</taxon>
        <taxon>Pseudomonadati</taxon>
        <taxon>Pseudomonadota</taxon>
        <taxon>Gammaproteobacteria</taxon>
        <taxon>Oceanospirillales</taxon>
        <taxon>Halomonadaceae</taxon>
        <taxon>Vreelandella</taxon>
    </lineage>
</organism>
<dbReference type="InterPro" id="IPR038488">
    <property type="entry name" value="Integrase_DNA-bd_sf"/>
</dbReference>
<evidence type="ECO:0000256" key="2">
    <source>
        <dbReference type="ARBA" id="ARBA00022908"/>
    </source>
</evidence>
<dbReference type="GO" id="GO:0015074">
    <property type="term" value="P:DNA integration"/>
    <property type="evidence" value="ECO:0007669"/>
    <property type="project" value="UniProtKB-KW"/>
</dbReference>
<dbReference type="RefSeq" id="WP_146943155.1">
    <property type="nucleotide sequence ID" value="NZ_BJUL01000005.1"/>
</dbReference>
<dbReference type="EMBL" id="CP066539">
    <property type="protein sequence ID" value="QRL02059.1"/>
    <property type="molecule type" value="Genomic_DNA"/>
</dbReference>
<evidence type="ECO:0000256" key="4">
    <source>
        <dbReference type="ARBA" id="ARBA00023172"/>
    </source>
</evidence>
<dbReference type="InterPro" id="IPR025166">
    <property type="entry name" value="Integrase_DNA_bind_dom"/>
</dbReference>
<name>A0AAP9ZCG3_9GAMM</name>
<dbReference type="InterPro" id="IPR010998">
    <property type="entry name" value="Integrase_recombinase_N"/>
</dbReference>
<evidence type="ECO:0000256" key="1">
    <source>
        <dbReference type="ARBA" id="ARBA00008857"/>
    </source>
</evidence>
<evidence type="ECO:0000259" key="5">
    <source>
        <dbReference type="PROSITE" id="PS51898"/>
    </source>
</evidence>
<dbReference type="PROSITE" id="PS51898">
    <property type="entry name" value="TYR_RECOMBINASE"/>
    <property type="match status" value="1"/>
</dbReference>
<sequence>MPPFEDARYTSMALTVRQINSTKPSTKILALNDGQGLELRIWPDGRRGWRLRYTRPNGKRNMISLGKYPEVSLAEAREKRADIRRLVSQGVDPVEQKQNDRRQQQYAAQNTFEVLAMEWHASMVPRWKETSKRANDSKRVLEMYVFPKVGSRAIESILPLEWLEILRTLEDLGKFEQRRRLHAFCRDIYRYAIITGRASFNPLTDLNTALKPYKRGSFHHISQEELPELVRDIEEYDKSPMVRIGLKLLLLTAVRPGELRMAEWKEFDLQAAVWKIPAERMKMGRAHQVPLPTQAIHELRYLHKLTGTFKLLFPGRNNPRKPISDAAFNMALKRMGYEGRHVPHGTRHVVATGLKELGYPREWIELQLSHKLPGIEGVYTHAQHMAPDQRPAMMQFWADYLFGTERQEDGLVK</sequence>
<dbReference type="AlphaFoldDB" id="A0AAP9ZCG3"/>
<keyword evidence="3 6" id="KW-0238">DNA-binding</keyword>
<accession>A0AAP9ZCG3</accession>
<evidence type="ECO:0000256" key="3">
    <source>
        <dbReference type="ARBA" id="ARBA00023125"/>
    </source>
</evidence>
<dbReference type="Gene3D" id="3.30.160.390">
    <property type="entry name" value="Integrase, DNA-binding domain"/>
    <property type="match status" value="1"/>
</dbReference>
<dbReference type="InterPro" id="IPR011010">
    <property type="entry name" value="DNA_brk_join_enz"/>
</dbReference>
<keyword evidence="2" id="KW-0229">DNA integration</keyword>
<comment type="similarity">
    <text evidence="1">Belongs to the 'phage' integrase family.</text>
</comment>
<dbReference type="Pfam" id="PF13356">
    <property type="entry name" value="Arm-DNA-bind_3"/>
    <property type="match status" value="1"/>
</dbReference>
<gene>
    <name evidence="6" type="ORF">JDS37_12100</name>
</gene>
<evidence type="ECO:0000313" key="6">
    <source>
        <dbReference type="EMBL" id="QRL02059.1"/>
    </source>
</evidence>
<dbReference type="PANTHER" id="PTHR30629:SF2">
    <property type="entry name" value="PROPHAGE INTEGRASE INTS-RELATED"/>
    <property type="match status" value="1"/>
</dbReference>
<dbReference type="SUPFAM" id="SSF56349">
    <property type="entry name" value="DNA breaking-rejoining enzymes"/>
    <property type="match status" value="1"/>
</dbReference>
<dbReference type="Pfam" id="PF22022">
    <property type="entry name" value="Phage_int_M"/>
    <property type="match status" value="1"/>
</dbReference>
<dbReference type="Proteomes" id="UP000663479">
    <property type="component" value="Chromosome"/>
</dbReference>